<comment type="function">
    <text evidence="13">Glucosidase involved in the degradation of cellulosic biomass. Has both alpha- and beta-glucosidase activity.</text>
</comment>
<dbReference type="Gene3D" id="3.20.20.80">
    <property type="entry name" value="Glycosidases"/>
    <property type="match status" value="1"/>
</dbReference>
<evidence type="ECO:0000256" key="4">
    <source>
        <dbReference type="ARBA" id="ARBA00007806"/>
    </source>
</evidence>
<evidence type="ECO:0000256" key="9">
    <source>
        <dbReference type="ARBA" id="ARBA00023277"/>
    </source>
</evidence>
<dbReference type="InterPro" id="IPR048395">
    <property type="entry name" value="Glyco_hydro_31_C"/>
</dbReference>
<evidence type="ECO:0000256" key="3">
    <source>
        <dbReference type="ARBA" id="ARBA00004613"/>
    </source>
</evidence>
<evidence type="ECO:0000256" key="5">
    <source>
        <dbReference type="ARBA" id="ARBA00022525"/>
    </source>
</evidence>
<dbReference type="Pfam" id="PF13802">
    <property type="entry name" value="Gal_mutarotas_2"/>
    <property type="match status" value="1"/>
</dbReference>
<dbReference type="CDD" id="cd14752">
    <property type="entry name" value="GH31_N"/>
    <property type="match status" value="1"/>
</dbReference>
<comment type="similarity">
    <text evidence="4 14">Belongs to the glycosyl hydrolase 31 family.</text>
</comment>
<dbReference type="AlphaFoldDB" id="A0A6G1J8H7"/>
<evidence type="ECO:0000256" key="2">
    <source>
        <dbReference type="ARBA" id="ARBA00001657"/>
    </source>
</evidence>
<name>A0A6G1J8H7_9PLEO</name>
<feature type="region of interest" description="Disordered" evidence="15">
    <location>
        <begin position="443"/>
        <end position="475"/>
    </location>
</feature>
<dbReference type="Pfam" id="PF01055">
    <property type="entry name" value="Glyco_hydro_31_2nd"/>
    <property type="match status" value="1"/>
</dbReference>
<keyword evidence="10 14" id="KW-0326">Glycosidase</keyword>
<dbReference type="GO" id="GO:0008422">
    <property type="term" value="F:beta-glucosidase activity"/>
    <property type="evidence" value="ECO:0007669"/>
    <property type="project" value="UniProtKB-EC"/>
</dbReference>
<reference evidence="20" key="1">
    <citation type="journal article" date="2020" name="Stud. Mycol.">
        <title>101 Dothideomycetes genomes: a test case for predicting lifestyles and emergence of pathogens.</title>
        <authorList>
            <person name="Haridas S."/>
            <person name="Albert R."/>
            <person name="Binder M."/>
            <person name="Bloem J."/>
            <person name="Labutti K."/>
            <person name="Salamov A."/>
            <person name="Andreopoulos B."/>
            <person name="Baker S."/>
            <person name="Barry K."/>
            <person name="Bills G."/>
            <person name="Bluhm B."/>
            <person name="Cannon C."/>
            <person name="Castanera R."/>
            <person name="Culley D."/>
            <person name="Daum C."/>
            <person name="Ezra D."/>
            <person name="Gonzalez J."/>
            <person name="Henrissat B."/>
            <person name="Kuo A."/>
            <person name="Liang C."/>
            <person name="Lipzen A."/>
            <person name="Lutzoni F."/>
            <person name="Magnuson J."/>
            <person name="Mondo S."/>
            <person name="Nolan M."/>
            <person name="Ohm R."/>
            <person name="Pangilinan J."/>
            <person name="Park H.-J."/>
            <person name="Ramirez L."/>
            <person name="Alfaro M."/>
            <person name="Sun H."/>
            <person name="Tritt A."/>
            <person name="Yoshinaga Y."/>
            <person name="Zwiers L.-H."/>
            <person name="Turgeon B."/>
            <person name="Goodwin S."/>
            <person name="Spatafora J."/>
            <person name="Crous P."/>
            <person name="Grigoriev I."/>
        </authorList>
    </citation>
    <scope>NUCLEOTIDE SEQUENCE</scope>
    <source>
        <strain evidence="20">CBS 122367</strain>
    </source>
</reference>
<dbReference type="GO" id="GO:0005576">
    <property type="term" value="C:extracellular region"/>
    <property type="evidence" value="ECO:0007669"/>
    <property type="project" value="UniProtKB-SubCell"/>
</dbReference>
<evidence type="ECO:0000256" key="1">
    <source>
        <dbReference type="ARBA" id="ARBA00000448"/>
    </source>
</evidence>
<comment type="catalytic activity">
    <reaction evidence="2">
        <text>Hydrolysis of terminal, non-reducing (1-&gt;4)-linked alpha-D-glucose residues with release of alpha-D-glucose.</text>
        <dbReference type="EC" id="3.2.1.20"/>
    </reaction>
</comment>
<keyword evidence="8" id="KW-0325">Glycoprotein</keyword>
<dbReference type="SUPFAM" id="SSF74650">
    <property type="entry name" value="Galactose mutarotase-like"/>
    <property type="match status" value="1"/>
</dbReference>
<keyword evidence="5" id="KW-0964">Secreted</keyword>
<evidence type="ECO:0000313" key="20">
    <source>
        <dbReference type="EMBL" id="KAF2686847.1"/>
    </source>
</evidence>
<evidence type="ECO:0000256" key="8">
    <source>
        <dbReference type="ARBA" id="ARBA00023180"/>
    </source>
</evidence>
<dbReference type="Gene3D" id="2.60.40.1180">
    <property type="entry name" value="Golgi alpha-mannosidase II"/>
    <property type="match status" value="2"/>
</dbReference>
<feature type="domain" description="Glycoside hydrolase family 31 TIM barrel" evidence="17">
    <location>
        <begin position="272"/>
        <end position="654"/>
    </location>
</feature>
<evidence type="ECO:0000259" key="18">
    <source>
        <dbReference type="Pfam" id="PF13802"/>
    </source>
</evidence>
<evidence type="ECO:0000256" key="13">
    <source>
        <dbReference type="ARBA" id="ARBA00025512"/>
    </source>
</evidence>
<evidence type="ECO:0000256" key="6">
    <source>
        <dbReference type="ARBA" id="ARBA00022729"/>
    </source>
</evidence>
<dbReference type="InterPro" id="IPR017853">
    <property type="entry name" value="GH"/>
</dbReference>
<evidence type="ECO:0000256" key="16">
    <source>
        <dbReference type="SAM" id="SignalP"/>
    </source>
</evidence>
<evidence type="ECO:0000256" key="14">
    <source>
        <dbReference type="RuleBase" id="RU361185"/>
    </source>
</evidence>
<dbReference type="GO" id="GO:0071555">
    <property type="term" value="P:cell wall organization"/>
    <property type="evidence" value="ECO:0007669"/>
    <property type="project" value="UniProtKB-KW"/>
</dbReference>
<dbReference type="EMBL" id="MU005576">
    <property type="protein sequence ID" value="KAF2686847.1"/>
    <property type="molecule type" value="Genomic_DNA"/>
</dbReference>
<feature type="domain" description="Glycoside hydrolase family 31 N-terminal" evidence="18">
    <location>
        <begin position="74"/>
        <end position="225"/>
    </location>
</feature>
<dbReference type="SUPFAM" id="SSF51445">
    <property type="entry name" value="(Trans)glycosidases"/>
    <property type="match status" value="1"/>
</dbReference>
<evidence type="ECO:0000256" key="15">
    <source>
        <dbReference type="SAM" id="MobiDB-lite"/>
    </source>
</evidence>
<evidence type="ECO:0000256" key="10">
    <source>
        <dbReference type="ARBA" id="ARBA00023295"/>
    </source>
</evidence>
<keyword evidence="9" id="KW-0119">Carbohydrate metabolism</keyword>
<evidence type="ECO:0000259" key="17">
    <source>
        <dbReference type="Pfam" id="PF01055"/>
    </source>
</evidence>
<dbReference type="PROSITE" id="PS00707">
    <property type="entry name" value="GLYCOSYL_HYDROL_F31_2"/>
    <property type="match status" value="1"/>
</dbReference>
<keyword evidence="7 14" id="KW-0378">Hydrolase</keyword>
<dbReference type="OrthoDB" id="5839090at2759"/>
<feature type="compositionally biased region" description="Polar residues" evidence="15">
    <location>
        <begin position="449"/>
        <end position="468"/>
    </location>
</feature>
<comment type="catalytic activity">
    <reaction evidence="1">
        <text>Hydrolysis of terminal, non-reducing beta-D-glucosyl residues with release of beta-D-glucose.</text>
        <dbReference type="EC" id="3.2.1.21"/>
    </reaction>
</comment>
<dbReference type="InterPro" id="IPR025887">
    <property type="entry name" value="Glyco_hydro_31_N_dom"/>
</dbReference>
<dbReference type="SUPFAM" id="SSF51011">
    <property type="entry name" value="Glycosyl hydrolase domain"/>
    <property type="match status" value="1"/>
</dbReference>
<dbReference type="Gene3D" id="2.60.40.1760">
    <property type="entry name" value="glycosyl hydrolase (family 31)"/>
    <property type="match status" value="1"/>
</dbReference>
<dbReference type="GO" id="GO:0030246">
    <property type="term" value="F:carbohydrate binding"/>
    <property type="evidence" value="ECO:0007669"/>
    <property type="project" value="InterPro"/>
</dbReference>
<accession>A0A6G1J8H7</accession>
<dbReference type="Pfam" id="PF21365">
    <property type="entry name" value="Glyco_hydro_31_3rd"/>
    <property type="match status" value="1"/>
</dbReference>
<comment type="subcellular location">
    <subcellularLocation>
        <location evidence="3">Secreted</location>
    </subcellularLocation>
</comment>
<feature type="signal peptide" evidence="16">
    <location>
        <begin position="1"/>
        <end position="27"/>
    </location>
</feature>
<dbReference type="PANTHER" id="PTHR22762">
    <property type="entry name" value="ALPHA-GLUCOSIDASE"/>
    <property type="match status" value="1"/>
</dbReference>
<dbReference type="InterPro" id="IPR000322">
    <property type="entry name" value="Glyco_hydro_31_TIM"/>
</dbReference>
<evidence type="ECO:0000313" key="21">
    <source>
        <dbReference type="Proteomes" id="UP000799291"/>
    </source>
</evidence>
<dbReference type="InterPro" id="IPR011013">
    <property type="entry name" value="Gal_mutarotase_sf_dom"/>
</dbReference>
<organism evidence="20 21">
    <name type="scientific">Lentithecium fluviatile CBS 122367</name>
    <dbReference type="NCBI Taxonomy" id="1168545"/>
    <lineage>
        <taxon>Eukaryota</taxon>
        <taxon>Fungi</taxon>
        <taxon>Dikarya</taxon>
        <taxon>Ascomycota</taxon>
        <taxon>Pezizomycotina</taxon>
        <taxon>Dothideomycetes</taxon>
        <taxon>Pleosporomycetidae</taxon>
        <taxon>Pleosporales</taxon>
        <taxon>Massarineae</taxon>
        <taxon>Lentitheciaceae</taxon>
        <taxon>Lentithecium</taxon>
    </lineage>
</organism>
<keyword evidence="21" id="KW-1185">Reference proteome</keyword>
<evidence type="ECO:0000259" key="19">
    <source>
        <dbReference type="Pfam" id="PF21365"/>
    </source>
</evidence>
<dbReference type="GO" id="GO:0004558">
    <property type="term" value="F:alpha-1,4-glucosidase activity"/>
    <property type="evidence" value="ECO:0007669"/>
    <property type="project" value="UniProtKB-EC"/>
</dbReference>
<dbReference type="CDD" id="cd06602">
    <property type="entry name" value="GH31_MGAM_SI_GAA"/>
    <property type="match status" value="1"/>
</dbReference>
<dbReference type="InterPro" id="IPR030459">
    <property type="entry name" value="Glyco_hydro_31_CS"/>
</dbReference>
<dbReference type="InterPro" id="IPR013780">
    <property type="entry name" value="Glyco_hydro_b"/>
</dbReference>
<feature type="domain" description="Glycosyl hydrolase family 31 C-terminal" evidence="19">
    <location>
        <begin position="662"/>
        <end position="750"/>
    </location>
</feature>
<gene>
    <name evidence="20" type="ORF">K458DRAFT_298142</name>
</gene>
<dbReference type="Proteomes" id="UP000799291">
    <property type="component" value="Unassembled WGS sequence"/>
</dbReference>
<keyword evidence="12" id="KW-0624">Polysaccharide degradation</keyword>
<sequence>MPTPFTLLQASLAFWAGIAHWTNGATAQQVADCPGYKASNVRAFDGGLTADLTLAGEGCNVYGKDLRDLKIKAEYQTDSRLHVIIYDKNEEVYQVPEFVVPRPGGSISSNASLLDVSIEEEHFSLTVTRRSNNETLFTTKDSNIVFEDQYVRLRTSLPDNPSLYGLGEHTDPLRLPTSNYTRTFWARDAGAVPLNTNLYGNHPVYFEHRATSGNSHGVLLLNSNGMDVKINNDGGQYLEYNTIGGVIDLYFLAGPAPFDVAREYSEITKKAIMMPYWGLGFHNCRFGYESVDEIAAVVANYSAANIPLETMWTGMYIDYMDNYRVFTLGQRFPLDKMRDLVRKLHANNQHYIVMVDPAVAYQDYAAFNDGVSADIFLKVENGSIYKGKVWPGVTAFPDWFHENTQAYWNGQFETFFNADTGVDIDALWIDMNEPSNFCEWPCDNPEAEATSQESSLTTRGLSSRQGSGSKKGLAGRNLIDPKYKIRNEMGSLSNKTARTDLIHQGGWAEYDTHNLYGAMMSKTSQQAMLQRRPGKRPMVITRSTFVGAGSYVGHWLGDNYSAWDQYIYSIRHLLQFVAFFQVPMAGADVCGFLGDTSENLCARWTTLGAFYPFYRNHNVAGAISQEAYRWKSVAAAARKAIDIRYRLLDYMYSAMHKQTVDGTPMLAPVWMHYPDDSATQAIDVQFFYGPSLLISPVTQADATSVTFYVPNDIFYDFSTLKRISTSGSNVTYSDVEFTDIPVHIKGGSIIPARVNSTNTTTALRNIDFELLIAPDKDGKAHGSLYLDDGESLEQEGTSEIEFSYEGGKVRAEGSFGFKTTIGVKSMTVMGEGEPVKYELDEGLGAGWVYNVATLSRTAFVI</sequence>
<evidence type="ECO:0000256" key="12">
    <source>
        <dbReference type="ARBA" id="ARBA00023326"/>
    </source>
</evidence>
<evidence type="ECO:0000256" key="11">
    <source>
        <dbReference type="ARBA" id="ARBA00023316"/>
    </source>
</evidence>
<evidence type="ECO:0000256" key="7">
    <source>
        <dbReference type="ARBA" id="ARBA00022801"/>
    </source>
</evidence>
<dbReference type="GO" id="GO:0000272">
    <property type="term" value="P:polysaccharide catabolic process"/>
    <property type="evidence" value="ECO:0007669"/>
    <property type="project" value="UniProtKB-KW"/>
</dbReference>
<keyword evidence="11" id="KW-0961">Cell wall biogenesis/degradation</keyword>
<feature type="chain" id="PRO_5026020341" evidence="16">
    <location>
        <begin position="28"/>
        <end position="861"/>
    </location>
</feature>
<dbReference type="PANTHER" id="PTHR22762:SF67">
    <property type="entry name" value="ALPHA_BETA-GLUCOSIDASE AGDC-RELATED"/>
    <property type="match status" value="1"/>
</dbReference>
<protein>
    <submittedName>
        <fullName evidence="20">Glycoside hydrolase family 31 protein</fullName>
    </submittedName>
</protein>
<proteinExistence type="inferred from homology"/>
<keyword evidence="6 16" id="KW-0732">Signal</keyword>